<dbReference type="PANTHER" id="PTHR21255:SF69">
    <property type="entry name" value="AT23443P"/>
    <property type="match status" value="1"/>
</dbReference>
<dbReference type="AlphaFoldDB" id="A0ABD2VUJ2"/>
<dbReference type="InterPro" id="IPR005334">
    <property type="entry name" value="Tctex-1-like"/>
</dbReference>
<dbReference type="CDD" id="cd21451">
    <property type="entry name" value="DLC-like_TCTEX1D"/>
    <property type="match status" value="1"/>
</dbReference>
<dbReference type="Pfam" id="PF03645">
    <property type="entry name" value="Tctex-1"/>
    <property type="match status" value="1"/>
</dbReference>
<name>A0ABD2VUJ2_9HYME</name>
<evidence type="ECO:0008006" key="4">
    <source>
        <dbReference type="Google" id="ProtNLM"/>
    </source>
</evidence>
<dbReference type="EMBL" id="JBJJXI010000177">
    <property type="protein sequence ID" value="KAL3384228.1"/>
    <property type="molecule type" value="Genomic_DNA"/>
</dbReference>
<evidence type="ECO:0000313" key="3">
    <source>
        <dbReference type="Proteomes" id="UP001627154"/>
    </source>
</evidence>
<dbReference type="InterPro" id="IPR038586">
    <property type="entry name" value="Tctex-1-like_sf"/>
</dbReference>
<accession>A0ABD2VUJ2</accession>
<comment type="caution">
    <text evidence="2">The sequence shown here is derived from an EMBL/GenBank/DDBJ whole genome shotgun (WGS) entry which is preliminary data.</text>
</comment>
<proteinExistence type="inferred from homology"/>
<dbReference type="Proteomes" id="UP001627154">
    <property type="component" value="Unassembled WGS sequence"/>
</dbReference>
<protein>
    <recommendedName>
        <fullName evidence="4">Dynein light chain</fullName>
    </recommendedName>
</protein>
<reference evidence="2 3" key="1">
    <citation type="journal article" date="2024" name="bioRxiv">
        <title>A reference genome for Trichogramma kaykai: A tiny desert-dwelling parasitoid wasp with competing sex-ratio distorters.</title>
        <authorList>
            <person name="Culotta J."/>
            <person name="Lindsey A.R."/>
        </authorList>
    </citation>
    <scope>NUCLEOTIDE SEQUENCE [LARGE SCALE GENOMIC DNA]</scope>
    <source>
        <strain evidence="2 3">KSX58</strain>
    </source>
</reference>
<dbReference type="Gene3D" id="3.30.1140.40">
    <property type="entry name" value="Tctex-1"/>
    <property type="match status" value="1"/>
</dbReference>
<gene>
    <name evidence="2" type="ORF">TKK_020013</name>
</gene>
<dbReference type="PANTHER" id="PTHR21255">
    <property type="entry name" value="T-COMPLEX-ASSOCIATED-TESTIS-EXPRESSED 1/ DYNEIN LIGHT CHAIN"/>
    <property type="match status" value="1"/>
</dbReference>
<comment type="similarity">
    <text evidence="1">Belongs to the dynein light chain Tctex-type family.</text>
</comment>
<evidence type="ECO:0000256" key="1">
    <source>
        <dbReference type="ARBA" id="ARBA00005361"/>
    </source>
</evidence>
<keyword evidence="3" id="KW-1185">Reference proteome</keyword>
<organism evidence="2 3">
    <name type="scientific">Trichogramma kaykai</name>
    <dbReference type="NCBI Taxonomy" id="54128"/>
    <lineage>
        <taxon>Eukaryota</taxon>
        <taxon>Metazoa</taxon>
        <taxon>Ecdysozoa</taxon>
        <taxon>Arthropoda</taxon>
        <taxon>Hexapoda</taxon>
        <taxon>Insecta</taxon>
        <taxon>Pterygota</taxon>
        <taxon>Neoptera</taxon>
        <taxon>Endopterygota</taxon>
        <taxon>Hymenoptera</taxon>
        <taxon>Apocrita</taxon>
        <taxon>Proctotrupomorpha</taxon>
        <taxon>Chalcidoidea</taxon>
        <taxon>Trichogrammatidae</taxon>
        <taxon>Trichogramma</taxon>
    </lineage>
</organism>
<evidence type="ECO:0000313" key="2">
    <source>
        <dbReference type="EMBL" id="KAL3384228.1"/>
    </source>
</evidence>
<sequence length="172" mass="19962">MQQQDKKGKKTIDSVSLHPSVLELEAANRRSGRRSTFNGQRPSISWRTNAGFKTPKFANSYRLEPMLPFDKRVSDKFLVAAMTEYLRDRVYCADEAAKWCSDIAVQVRDKLYKTDFDRVKYLVTVSIYENADQGLTCVQGKMWDPERDYCSFHVHEELSFFAVGMVVVTYYE</sequence>